<keyword evidence="2" id="KW-1185">Reference proteome</keyword>
<dbReference type="AlphaFoldDB" id="A0A1G8N7I1"/>
<dbReference type="InterPro" id="IPR036866">
    <property type="entry name" value="RibonucZ/Hydroxyglut_hydro"/>
</dbReference>
<evidence type="ECO:0000313" key="1">
    <source>
        <dbReference type="EMBL" id="SDI76065.1"/>
    </source>
</evidence>
<sequence length="402" mass="45262">MEAEIPIADFQQAVRNGGWCSLTVSDDPKASEGFYEATALEFSQDGQEFAPTVLYVKINSSQPDKKDLKALKRVTECRHHPSAAFDNLGVQPKDDLFVVVYDVGQANMCAIIDEDCKPKAFFDLGWPINAKRRSAPDCLAFDPLAGDDPANPSPVFLSHLDWDHWGYAYQSGRATRDARGFWKTHVTYRPGVLDRPWVMRRPSESMRLGISHAHLLFQLQNQILHDGSCALKFWPSARAQVNWGACVLFACNPALGTHDAKYLRNNLALGMLVENPLSPYYRRVLLCGDADYTSIASRYKQDLSGIVAPHHGGRVTLNSIPAPGAHTYYYRHMVFSTHEGCYSQIPSNDTVDEALRLGWRISRTDERRRCLCGHGERRNRWFSLSRASTPNCRRKCTCCCCP</sequence>
<dbReference type="Proteomes" id="UP000199636">
    <property type="component" value="Unassembled WGS sequence"/>
</dbReference>
<dbReference type="SUPFAM" id="SSF56281">
    <property type="entry name" value="Metallo-hydrolase/oxidoreductase"/>
    <property type="match status" value="1"/>
</dbReference>
<gene>
    <name evidence="1" type="ORF">SAMN05216272_1217</name>
</gene>
<dbReference type="EMBL" id="FNDS01000021">
    <property type="protein sequence ID" value="SDI76065.1"/>
    <property type="molecule type" value="Genomic_DNA"/>
</dbReference>
<reference evidence="2" key="1">
    <citation type="submission" date="2016-10" db="EMBL/GenBank/DDBJ databases">
        <authorList>
            <person name="Varghese N."/>
            <person name="Submissions S."/>
        </authorList>
    </citation>
    <scope>NUCLEOTIDE SEQUENCE [LARGE SCALE GENOMIC DNA]</scope>
    <source>
        <strain evidence="2">CCM 7469</strain>
    </source>
</reference>
<dbReference type="Gene3D" id="3.60.15.10">
    <property type="entry name" value="Ribonuclease Z/Hydroxyacylglutathione hydrolase-like"/>
    <property type="match status" value="1"/>
</dbReference>
<name>A0A1G8N7I1_9PSED</name>
<protein>
    <submittedName>
        <fullName evidence="1">Uncharacterized protein</fullName>
    </submittedName>
</protein>
<evidence type="ECO:0000313" key="2">
    <source>
        <dbReference type="Proteomes" id="UP000199636"/>
    </source>
</evidence>
<accession>A0A1G8N7I1</accession>
<organism evidence="1 2">
    <name type="scientific">Pseudomonas panipatensis</name>
    <dbReference type="NCBI Taxonomy" id="428992"/>
    <lineage>
        <taxon>Bacteria</taxon>
        <taxon>Pseudomonadati</taxon>
        <taxon>Pseudomonadota</taxon>
        <taxon>Gammaproteobacteria</taxon>
        <taxon>Pseudomonadales</taxon>
        <taxon>Pseudomonadaceae</taxon>
        <taxon>Pseudomonas</taxon>
    </lineage>
</organism>
<proteinExistence type="predicted"/>